<evidence type="ECO:0008006" key="4">
    <source>
        <dbReference type="Google" id="ProtNLM"/>
    </source>
</evidence>
<evidence type="ECO:0000313" key="2">
    <source>
        <dbReference type="EMBL" id="RKQ68214.1"/>
    </source>
</evidence>
<feature type="transmembrane region" description="Helical" evidence="1">
    <location>
        <begin position="102"/>
        <end position="123"/>
    </location>
</feature>
<name>A0A420WB29_9PROT</name>
<feature type="transmembrane region" description="Helical" evidence="1">
    <location>
        <begin position="41"/>
        <end position="60"/>
    </location>
</feature>
<keyword evidence="1" id="KW-0472">Membrane</keyword>
<organism evidence="2 3">
    <name type="scientific">Oceanibaculum indicum</name>
    <dbReference type="NCBI Taxonomy" id="526216"/>
    <lineage>
        <taxon>Bacteria</taxon>
        <taxon>Pseudomonadati</taxon>
        <taxon>Pseudomonadota</taxon>
        <taxon>Alphaproteobacteria</taxon>
        <taxon>Rhodospirillales</taxon>
        <taxon>Oceanibaculaceae</taxon>
        <taxon>Oceanibaculum</taxon>
    </lineage>
</organism>
<feature type="transmembrane region" description="Helical" evidence="1">
    <location>
        <begin position="304"/>
        <end position="328"/>
    </location>
</feature>
<feature type="transmembrane region" description="Helical" evidence="1">
    <location>
        <begin position="245"/>
        <end position="267"/>
    </location>
</feature>
<dbReference type="Pfam" id="PF05982">
    <property type="entry name" value="Sbt_1"/>
    <property type="match status" value="1"/>
</dbReference>
<keyword evidence="1" id="KW-1133">Transmembrane helix</keyword>
<dbReference type="PANTHER" id="PTHR40400">
    <property type="entry name" value="SLR1512 PROTEIN"/>
    <property type="match status" value="1"/>
</dbReference>
<gene>
    <name evidence="2" type="ORF">BCL74_2689</name>
</gene>
<reference evidence="2 3" key="1">
    <citation type="submission" date="2018-10" db="EMBL/GenBank/DDBJ databases">
        <title>Comparative analysis of microorganisms from saline springs in Andes Mountain Range, Colombia.</title>
        <authorList>
            <person name="Rubin E."/>
        </authorList>
    </citation>
    <scope>NUCLEOTIDE SEQUENCE [LARGE SCALE GENOMIC DNA]</scope>
    <source>
        <strain evidence="2 3">USBA 36</strain>
    </source>
</reference>
<dbReference type="AlphaFoldDB" id="A0A420WB29"/>
<feature type="transmembrane region" description="Helical" evidence="1">
    <location>
        <begin position="66"/>
        <end position="90"/>
    </location>
</feature>
<feature type="transmembrane region" description="Helical" evidence="1">
    <location>
        <begin position="216"/>
        <end position="233"/>
    </location>
</feature>
<feature type="transmembrane region" description="Helical" evidence="1">
    <location>
        <begin position="6"/>
        <end position="29"/>
    </location>
</feature>
<dbReference type="EMBL" id="RBIG01000003">
    <property type="protein sequence ID" value="RKQ68214.1"/>
    <property type="molecule type" value="Genomic_DNA"/>
</dbReference>
<comment type="caution">
    <text evidence="2">The sequence shown here is derived from an EMBL/GenBank/DDBJ whole genome shotgun (WGS) entry which is preliminary data.</text>
</comment>
<proteinExistence type="predicted"/>
<dbReference type="InterPro" id="IPR010293">
    <property type="entry name" value="Sbt_1"/>
</dbReference>
<dbReference type="PANTHER" id="PTHR40400:SF1">
    <property type="entry name" value="SLR1512 PROTEIN"/>
    <property type="match status" value="1"/>
</dbReference>
<feature type="transmembrane region" description="Helical" evidence="1">
    <location>
        <begin position="273"/>
        <end position="292"/>
    </location>
</feature>
<accession>A0A420WB29</accession>
<feature type="transmembrane region" description="Helical" evidence="1">
    <location>
        <begin position="177"/>
        <end position="196"/>
    </location>
</feature>
<sequence>MAVMDALIDAALGNILSPLVLSFVLGLVAGLVKSDLDMPEVVGKAIAIYLMFAIGLKGGVEMGHAGLGLAILPALLAALALSFGMPYIAYPLLRRLAGADRVNAAAVAAHYGSVSVVTFVAATQMLARDGTGYEGYLVAMLAVMETPAIIAGLLLAGRALALEGGAMAADGGDRRELLREVLANGSVMLLVGGFVIGWVSGSEGYAAVQPFFETPFKGVLCLFLLEMGLLVSRRVSGFQMLRPRLIAFGLYMPLIGASLGLAVAWALGLSVGGGTLLATLAASASYIAVPAAMRLALPQADPALYVTLSLGVTFPFNLIAGLPLYAALARAIL</sequence>
<evidence type="ECO:0000256" key="1">
    <source>
        <dbReference type="SAM" id="Phobius"/>
    </source>
</evidence>
<protein>
    <recommendedName>
        <fullName evidence="4">Sodium-dependent bicarbonate transport family permease</fullName>
    </recommendedName>
</protein>
<evidence type="ECO:0000313" key="3">
    <source>
        <dbReference type="Proteomes" id="UP000277424"/>
    </source>
</evidence>
<feature type="transmembrane region" description="Helical" evidence="1">
    <location>
        <begin position="135"/>
        <end position="156"/>
    </location>
</feature>
<dbReference type="Proteomes" id="UP000277424">
    <property type="component" value="Unassembled WGS sequence"/>
</dbReference>
<keyword evidence="1" id="KW-0812">Transmembrane</keyword>